<feature type="compositionally biased region" description="Low complexity" evidence="2">
    <location>
        <begin position="62"/>
        <end position="77"/>
    </location>
</feature>
<protein>
    <submittedName>
        <fullName evidence="4">HeH/LEM domain protein</fullName>
    </submittedName>
</protein>
<dbReference type="EMBL" id="JEWH01000004">
    <property type="protein sequence ID" value="EXB07246.1"/>
    <property type="molecule type" value="Genomic_DNA"/>
</dbReference>
<reference evidence="4 5" key="1">
    <citation type="submission" date="2014-02" db="EMBL/GenBank/DDBJ databases">
        <title>Comparative genomics and transcriptomics to identify genetic mechanisms underlying the emergence of carbapenem resistant Acinetobacter baumannii (CRAb).</title>
        <authorList>
            <person name="Harris A.D."/>
            <person name="Johnson K.J."/>
            <person name="George J."/>
            <person name="Shefchek K."/>
            <person name="Daugherty S.C."/>
            <person name="Parankush S."/>
            <person name="Sadzewicz L."/>
            <person name="Tallon L."/>
            <person name="Sengamalay N."/>
            <person name="Hazen T.H."/>
            <person name="Rasko D.A."/>
        </authorList>
    </citation>
    <scope>NUCLEOTIDE SEQUENCE [LARGE SCALE GENOMIC DNA]</scope>
    <source>
        <strain evidence="4 5">1295743</strain>
    </source>
</reference>
<dbReference type="InterPro" id="IPR025856">
    <property type="entry name" value="HeH/LEM_domain"/>
</dbReference>
<dbReference type="SUPFAM" id="SSF68912">
    <property type="entry name" value="Rho N-terminal domain-like"/>
    <property type="match status" value="1"/>
</dbReference>
<dbReference type="RefSeq" id="WP_032050726.1">
    <property type="nucleotide sequence ID" value="NZ_JEWH01000004.1"/>
</dbReference>
<dbReference type="AlphaFoldDB" id="A0A009IA11"/>
<evidence type="ECO:0000313" key="4">
    <source>
        <dbReference type="EMBL" id="EXB07246.1"/>
    </source>
</evidence>
<dbReference type="PATRIC" id="fig|1310613.3.peg.606"/>
<comment type="caution">
    <text evidence="4">The sequence shown here is derived from an EMBL/GenBank/DDBJ whole genome shotgun (WGS) entry which is preliminary data.</text>
</comment>
<dbReference type="InterPro" id="IPR036269">
    <property type="entry name" value="Rho_N_sf"/>
</dbReference>
<feature type="region of interest" description="Disordered" evidence="2">
    <location>
        <begin position="52"/>
        <end position="78"/>
    </location>
</feature>
<dbReference type="Proteomes" id="UP000020595">
    <property type="component" value="Unassembled WGS sequence"/>
</dbReference>
<feature type="coiled-coil region" evidence="1">
    <location>
        <begin position="6"/>
        <end position="40"/>
    </location>
</feature>
<name>A0A009IA11_ACIB9</name>
<accession>A0A009IA11</accession>
<evidence type="ECO:0000259" key="3">
    <source>
        <dbReference type="Pfam" id="PF12949"/>
    </source>
</evidence>
<proteinExistence type="predicted"/>
<dbReference type="InterPro" id="IPR036361">
    <property type="entry name" value="SAP_dom_sf"/>
</dbReference>
<sequence>MGLSSFNRARERQQMTEAKINELEEQLATLKGEFIAFQNDPEAMKARIAELELGAGKQNPEGDNQQAQDNQNAGDDQVQPINYAGLKVDELKAVLAEKGIAFESGAKKDELLALIPKE</sequence>
<organism evidence="4 5">
    <name type="scientific">Acinetobacter baumannii (strain 1295743)</name>
    <dbReference type="NCBI Taxonomy" id="1310613"/>
    <lineage>
        <taxon>Bacteria</taxon>
        <taxon>Pseudomonadati</taxon>
        <taxon>Pseudomonadota</taxon>
        <taxon>Gammaproteobacteria</taxon>
        <taxon>Moraxellales</taxon>
        <taxon>Moraxellaceae</taxon>
        <taxon>Acinetobacter</taxon>
        <taxon>Acinetobacter calcoaceticus/baumannii complex</taxon>
    </lineage>
</organism>
<evidence type="ECO:0000256" key="1">
    <source>
        <dbReference type="SAM" id="Coils"/>
    </source>
</evidence>
<evidence type="ECO:0000313" key="5">
    <source>
        <dbReference type="Proteomes" id="UP000020595"/>
    </source>
</evidence>
<keyword evidence="1" id="KW-0175">Coiled coil</keyword>
<dbReference type="Gene3D" id="1.10.720.30">
    <property type="entry name" value="SAP domain"/>
    <property type="match status" value="1"/>
</dbReference>
<dbReference type="Pfam" id="PF12949">
    <property type="entry name" value="HeH"/>
    <property type="match status" value="1"/>
</dbReference>
<feature type="domain" description="HeH/LEM" evidence="3">
    <location>
        <begin position="86"/>
        <end position="115"/>
    </location>
</feature>
<evidence type="ECO:0000256" key="2">
    <source>
        <dbReference type="SAM" id="MobiDB-lite"/>
    </source>
</evidence>
<dbReference type="CDD" id="cd12935">
    <property type="entry name" value="LEM_like"/>
    <property type="match status" value="1"/>
</dbReference>
<gene>
    <name evidence="4" type="ORF">J512_0632</name>
</gene>